<keyword evidence="6" id="KW-0406">Ion transport</keyword>
<evidence type="ECO:0000313" key="9">
    <source>
        <dbReference type="EMBL" id="SJN16226.1"/>
    </source>
</evidence>
<dbReference type="CDD" id="cd00267">
    <property type="entry name" value="ABC_ATPase"/>
    <property type="match status" value="1"/>
</dbReference>
<dbReference type="AlphaFoldDB" id="A0A1R4I960"/>
<sequence>MRIQQLPIREVVADADRWPDGWPFTLAPVAQLLRDRLELGPLTILVGENGVGKSTIVEAIALAFGLNPEGGSTGAQNRTRESESPLHEALRLVRGAGASKRGYFLRAETIHGLLTYLEENPPLHGEQHFHELSHGQAFNQLLDSRLVQMRNAGLLVLDEPEAGLSFTSQVALAQTLGQLARDGMQLLVATHSPVVAAAPGAKLLQLDEQGMAPVDWWDLGQAEHLRRFLADPTRYGIDVRGWDAPGLTRS</sequence>
<evidence type="ECO:0000256" key="1">
    <source>
        <dbReference type="ARBA" id="ARBA00004202"/>
    </source>
</evidence>
<keyword evidence="4" id="KW-0410">Iron transport</keyword>
<evidence type="ECO:0000256" key="3">
    <source>
        <dbReference type="ARBA" id="ARBA00022475"/>
    </source>
</evidence>
<evidence type="ECO:0000259" key="8">
    <source>
        <dbReference type="SMART" id="SM00382"/>
    </source>
</evidence>
<dbReference type="RefSeq" id="WP_094763248.1">
    <property type="nucleotide sequence ID" value="NZ_FUKQ01000001.1"/>
</dbReference>
<evidence type="ECO:0000313" key="10">
    <source>
        <dbReference type="Proteomes" id="UP000188342"/>
    </source>
</evidence>
<accession>A0A1R4I960</accession>
<dbReference type="Pfam" id="PF13304">
    <property type="entry name" value="AAA_21"/>
    <property type="match status" value="1"/>
</dbReference>
<dbReference type="PANTHER" id="PTHR42771">
    <property type="entry name" value="IRON(3+)-HYDROXAMATE IMPORT ATP-BINDING PROTEIN FHUC"/>
    <property type="match status" value="1"/>
</dbReference>
<keyword evidence="5" id="KW-0408">Iron</keyword>
<dbReference type="GO" id="GO:0016887">
    <property type="term" value="F:ATP hydrolysis activity"/>
    <property type="evidence" value="ECO:0007669"/>
    <property type="project" value="InterPro"/>
</dbReference>
<evidence type="ECO:0000256" key="5">
    <source>
        <dbReference type="ARBA" id="ARBA00023004"/>
    </source>
</evidence>
<dbReference type="STRING" id="1255658.FM114_00530"/>
<organism evidence="9 10">
    <name type="scientific">Luteococcus japonicus LSP_Lj1</name>
    <dbReference type="NCBI Taxonomy" id="1255658"/>
    <lineage>
        <taxon>Bacteria</taxon>
        <taxon>Bacillati</taxon>
        <taxon>Actinomycetota</taxon>
        <taxon>Actinomycetes</taxon>
        <taxon>Propionibacteriales</taxon>
        <taxon>Propionibacteriaceae</taxon>
        <taxon>Luteococcus</taxon>
    </lineage>
</organism>
<keyword evidence="2" id="KW-0813">Transport</keyword>
<proteinExistence type="predicted"/>
<evidence type="ECO:0000256" key="2">
    <source>
        <dbReference type="ARBA" id="ARBA00022448"/>
    </source>
</evidence>
<evidence type="ECO:0000256" key="6">
    <source>
        <dbReference type="ARBA" id="ARBA00023065"/>
    </source>
</evidence>
<dbReference type="GO" id="GO:0005524">
    <property type="term" value="F:ATP binding"/>
    <property type="evidence" value="ECO:0007669"/>
    <property type="project" value="InterPro"/>
</dbReference>
<keyword evidence="3" id="KW-1003">Cell membrane</keyword>
<dbReference type="Proteomes" id="UP000188342">
    <property type="component" value="Unassembled WGS sequence"/>
</dbReference>
<evidence type="ECO:0000256" key="7">
    <source>
        <dbReference type="ARBA" id="ARBA00023136"/>
    </source>
</evidence>
<dbReference type="PANTHER" id="PTHR42771:SF2">
    <property type="entry name" value="IRON(3+)-HYDROXAMATE IMPORT ATP-BINDING PROTEIN FHUC"/>
    <property type="match status" value="1"/>
</dbReference>
<evidence type="ECO:0000256" key="4">
    <source>
        <dbReference type="ARBA" id="ARBA00022496"/>
    </source>
</evidence>
<feature type="domain" description="AAA+ ATPase" evidence="8">
    <location>
        <begin position="39"/>
        <end position="210"/>
    </location>
</feature>
<dbReference type="SUPFAM" id="SSF52540">
    <property type="entry name" value="P-loop containing nucleoside triphosphate hydrolases"/>
    <property type="match status" value="1"/>
</dbReference>
<dbReference type="InterPro" id="IPR038729">
    <property type="entry name" value="Rad50/SbcC_AAA"/>
</dbReference>
<comment type="subcellular location">
    <subcellularLocation>
        <location evidence="1">Cell membrane</location>
        <topology evidence="1">Peripheral membrane protein</topology>
    </subcellularLocation>
</comment>
<dbReference type="GO" id="GO:0006302">
    <property type="term" value="P:double-strand break repair"/>
    <property type="evidence" value="ECO:0007669"/>
    <property type="project" value="InterPro"/>
</dbReference>
<dbReference type="EMBL" id="FUKQ01000001">
    <property type="protein sequence ID" value="SJN16226.1"/>
    <property type="molecule type" value="Genomic_DNA"/>
</dbReference>
<dbReference type="Pfam" id="PF13476">
    <property type="entry name" value="AAA_23"/>
    <property type="match status" value="1"/>
</dbReference>
<dbReference type="SMART" id="SM00382">
    <property type="entry name" value="AAA"/>
    <property type="match status" value="1"/>
</dbReference>
<dbReference type="OrthoDB" id="9784297at2"/>
<reference evidence="9 10" key="1">
    <citation type="submission" date="2017-02" db="EMBL/GenBank/DDBJ databases">
        <authorList>
            <person name="Peterson S.W."/>
        </authorList>
    </citation>
    <scope>NUCLEOTIDE SEQUENCE [LARGE SCALE GENOMIC DNA]</scope>
    <source>
        <strain evidence="9 10">LSP_Lj1</strain>
    </source>
</reference>
<keyword evidence="10" id="KW-1185">Reference proteome</keyword>
<dbReference type="InterPro" id="IPR051535">
    <property type="entry name" value="Siderophore_ABC-ATPase"/>
</dbReference>
<dbReference type="GO" id="GO:0006826">
    <property type="term" value="P:iron ion transport"/>
    <property type="evidence" value="ECO:0007669"/>
    <property type="project" value="UniProtKB-KW"/>
</dbReference>
<keyword evidence="7" id="KW-0472">Membrane</keyword>
<dbReference type="InterPro" id="IPR027417">
    <property type="entry name" value="P-loop_NTPase"/>
</dbReference>
<dbReference type="Gene3D" id="3.40.50.300">
    <property type="entry name" value="P-loop containing nucleotide triphosphate hydrolases"/>
    <property type="match status" value="2"/>
</dbReference>
<dbReference type="InterPro" id="IPR003959">
    <property type="entry name" value="ATPase_AAA_core"/>
</dbReference>
<gene>
    <name evidence="9" type="ORF">FM114_00530</name>
</gene>
<name>A0A1R4I960_9ACTN</name>
<protein>
    <submittedName>
        <fullName evidence="9">Putative ABC transporter</fullName>
    </submittedName>
</protein>
<dbReference type="InterPro" id="IPR003593">
    <property type="entry name" value="AAA+_ATPase"/>
</dbReference>
<dbReference type="GO" id="GO:0005886">
    <property type="term" value="C:plasma membrane"/>
    <property type="evidence" value="ECO:0007669"/>
    <property type="project" value="UniProtKB-SubCell"/>
</dbReference>